<dbReference type="EMBL" id="AVOT02031415">
    <property type="protein sequence ID" value="MBW0524947.1"/>
    <property type="molecule type" value="Genomic_DNA"/>
</dbReference>
<sequence length="121" mass="13865">MSRIGDLGERAYINVYRRGLKSRILDQLASNDGTFFRCHERQKKKGNHQEKKPPVIGSNSFSPPQDLSSKKSKKGNNFQVSKDKPNDSLLNKDNELIGSEKEMRIKEGLFTYCGRKHPIKE</sequence>
<organism evidence="2 3">
    <name type="scientific">Austropuccinia psidii MF-1</name>
    <dbReference type="NCBI Taxonomy" id="1389203"/>
    <lineage>
        <taxon>Eukaryota</taxon>
        <taxon>Fungi</taxon>
        <taxon>Dikarya</taxon>
        <taxon>Basidiomycota</taxon>
        <taxon>Pucciniomycotina</taxon>
        <taxon>Pucciniomycetes</taxon>
        <taxon>Pucciniales</taxon>
        <taxon>Sphaerophragmiaceae</taxon>
        <taxon>Austropuccinia</taxon>
    </lineage>
</organism>
<comment type="caution">
    <text evidence="2">The sequence shown here is derived from an EMBL/GenBank/DDBJ whole genome shotgun (WGS) entry which is preliminary data.</text>
</comment>
<feature type="compositionally biased region" description="Basic and acidic residues" evidence="1">
    <location>
        <begin position="81"/>
        <end position="97"/>
    </location>
</feature>
<evidence type="ECO:0000313" key="2">
    <source>
        <dbReference type="EMBL" id="MBW0524947.1"/>
    </source>
</evidence>
<feature type="compositionally biased region" description="Polar residues" evidence="1">
    <location>
        <begin position="57"/>
        <end position="67"/>
    </location>
</feature>
<accession>A0A9Q3ES07</accession>
<dbReference type="Proteomes" id="UP000765509">
    <property type="component" value="Unassembled WGS sequence"/>
</dbReference>
<name>A0A9Q3ES07_9BASI</name>
<evidence type="ECO:0000313" key="3">
    <source>
        <dbReference type="Proteomes" id="UP000765509"/>
    </source>
</evidence>
<reference evidence="2" key="1">
    <citation type="submission" date="2021-03" db="EMBL/GenBank/DDBJ databases">
        <title>Draft genome sequence of rust myrtle Austropuccinia psidii MF-1, a brazilian biotype.</title>
        <authorList>
            <person name="Quecine M.C."/>
            <person name="Pachon D.M.R."/>
            <person name="Bonatelli M.L."/>
            <person name="Correr F.H."/>
            <person name="Franceschini L.M."/>
            <person name="Leite T.F."/>
            <person name="Margarido G.R.A."/>
            <person name="Almeida C.A."/>
            <person name="Ferrarezi J.A."/>
            <person name="Labate C.A."/>
        </authorList>
    </citation>
    <scope>NUCLEOTIDE SEQUENCE</scope>
    <source>
        <strain evidence="2">MF-1</strain>
    </source>
</reference>
<evidence type="ECO:0000256" key="1">
    <source>
        <dbReference type="SAM" id="MobiDB-lite"/>
    </source>
</evidence>
<proteinExistence type="predicted"/>
<feature type="region of interest" description="Disordered" evidence="1">
    <location>
        <begin position="40"/>
        <end position="97"/>
    </location>
</feature>
<gene>
    <name evidence="2" type="ORF">O181_064662</name>
</gene>
<dbReference type="AlphaFoldDB" id="A0A9Q3ES07"/>
<keyword evidence="3" id="KW-1185">Reference proteome</keyword>
<dbReference type="OrthoDB" id="8942758at2759"/>
<protein>
    <submittedName>
        <fullName evidence="2">Uncharacterized protein</fullName>
    </submittedName>
</protein>